<feature type="signal peptide" evidence="8">
    <location>
        <begin position="1"/>
        <end position="18"/>
    </location>
</feature>
<keyword evidence="1 7" id="KW-0812">Transmembrane</keyword>
<evidence type="ECO:0000256" key="4">
    <source>
        <dbReference type="ARBA" id="ARBA00023136"/>
    </source>
</evidence>
<dbReference type="KEGG" id="cten:18245424"/>
<dbReference type="InterPro" id="IPR052606">
    <property type="entry name" value="DnaJ_domain_protein"/>
</dbReference>
<evidence type="ECO:0000256" key="2">
    <source>
        <dbReference type="ARBA" id="ARBA00022729"/>
    </source>
</evidence>
<proteinExistence type="predicted"/>
<evidence type="ECO:0000256" key="7">
    <source>
        <dbReference type="SAM" id="Phobius"/>
    </source>
</evidence>
<dbReference type="SUPFAM" id="SSF46565">
    <property type="entry name" value="Chaperone J-domain"/>
    <property type="match status" value="1"/>
</dbReference>
<accession>G3AWE0</accession>
<feature type="domain" description="J" evidence="9">
    <location>
        <begin position="46"/>
        <end position="118"/>
    </location>
</feature>
<evidence type="ECO:0000313" key="11">
    <source>
        <dbReference type="Proteomes" id="UP000000707"/>
    </source>
</evidence>
<evidence type="ECO:0000256" key="6">
    <source>
        <dbReference type="SAM" id="MobiDB-lite"/>
    </source>
</evidence>
<dbReference type="InterPro" id="IPR001623">
    <property type="entry name" value="DnaJ_domain"/>
</dbReference>
<feature type="chain" id="PRO_5003442416" description="J domain-containing protein" evidence="8">
    <location>
        <begin position="19"/>
        <end position="309"/>
    </location>
</feature>
<comment type="subcellular location">
    <subcellularLocation>
        <location evidence="5">Endomembrane system</location>
        <topology evidence="5">Single-pass membrane protein</topology>
    </subcellularLocation>
</comment>
<evidence type="ECO:0000256" key="5">
    <source>
        <dbReference type="ARBA" id="ARBA00037847"/>
    </source>
</evidence>
<dbReference type="Pfam" id="PF00226">
    <property type="entry name" value="DnaJ"/>
    <property type="match status" value="1"/>
</dbReference>
<dbReference type="AlphaFoldDB" id="G3AWE0"/>
<feature type="region of interest" description="Disordered" evidence="6">
    <location>
        <begin position="266"/>
        <end position="295"/>
    </location>
</feature>
<keyword evidence="3 7" id="KW-1133">Transmembrane helix</keyword>
<organism evidence="11">
    <name type="scientific">Candida tenuis (strain ATCC 10573 / BCRC 21748 / CBS 615 / JCM 9827 / NBRC 10315 / NRRL Y-1498 / VKM Y-70)</name>
    <name type="common">Yeast</name>
    <name type="synonym">Yamadazyma tenuis</name>
    <dbReference type="NCBI Taxonomy" id="590646"/>
    <lineage>
        <taxon>Eukaryota</taxon>
        <taxon>Fungi</taxon>
        <taxon>Dikarya</taxon>
        <taxon>Ascomycota</taxon>
        <taxon>Saccharomycotina</taxon>
        <taxon>Pichiomycetes</taxon>
        <taxon>Debaryomycetaceae</taxon>
        <taxon>Yamadazyma</taxon>
    </lineage>
</organism>
<dbReference type="CDD" id="cd06257">
    <property type="entry name" value="DnaJ"/>
    <property type="match status" value="1"/>
</dbReference>
<evidence type="ECO:0000259" key="9">
    <source>
        <dbReference type="PROSITE" id="PS50076"/>
    </source>
</evidence>
<dbReference type="GeneID" id="18245424"/>
<name>G3AWE0_CANTC</name>
<dbReference type="InterPro" id="IPR036869">
    <property type="entry name" value="J_dom_sf"/>
</dbReference>
<evidence type="ECO:0000313" key="10">
    <source>
        <dbReference type="EMBL" id="EGV66520.1"/>
    </source>
</evidence>
<dbReference type="RefSeq" id="XP_006683778.1">
    <property type="nucleotide sequence ID" value="XM_006683715.1"/>
</dbReference>
<dbReference type="EMBL" id="GL996510">
    <property type="protein sequence ID" value="EGV66520.1"/>
    <property type="molecule type" value="Genomic_DNA"/>
</dbReference>
<protein>
    <recommendedName>
        <fullName evidence="9">J domain-containing protein</fullName>
    </recommendedName>
</protein>
<dbReference type="PROSITE" id="PS50076">
    <property type="entry name" value="DNAJ_2"/>
    <property type="match status" value="1"/>
</dbReference>
<evidence type="ECO:0000256" key="8">
    <source>
        <dbReference type="SAM" id="SignalP"/>
    </source>
</evidence>
<dbReference type="OrthoDB" id="295029at2759"/>
<dbReference type="STRING" id="590646.G3AWE0"/>
<evidence type="ECO:0000256" key="1">
    <source>
        <dbReference type="ARBA" id="ARBA00022692"/>
    </source>
</evidence>
<dbReference type="HOGENOM" id="CLU_037236_2_0_1"/>
<feature type="transmembrane region" description="Helical" evidence="7">
    <location>
        <begin position="139"/>
        <end position="158"/>
    </location>
</feature>
<sequence length="309" mass="35591">MRIVFVIGFLMAFTSVLAVAAHWAPEDHEIFKLRDQVEDDLGKGATFYSWLNLKQGSKSTLEEISKAYRKKSRSLHPDKFHSAKKSVREIAEERFQRLSLVGNILRDQSLKTRYDYFLERGFPKWKGTGYYYSRFRPSMLVTVVFLYVVVGVFHFITLRISRQQDFKRVVQLKEQIKYGAWNGNLPPTDGSSIQVTSPTNGKEFVVYATGDVSMVETDDNGNTQLWRLDEHDIKTSVGFKDTLFFRFPVFLYNSSLGNVLGQIDTAEPASEHQDDKPKPKKKSNKNKGDKLELPNGKVIYGRKNLKKRK</sequence>
<dbReference type="PANTHER" id="PTHR44653:SF2">
    <property type="entry name" value="DNAJ HOMOLOG SUBFAMILY C MEMBER 1"/>
    <property type="match status" value="1"/>
</dbReference>
<reference evidence="10 11" key="1">
    <citation type="journal article" date="2011" name="Proc. Natl. Acad. Sci. U.S.A.">
        <title>Comparative genomics of xylose-fermenting fungi for enhanced biofuel production.</title>
        <authorList>
            <person name="Wohlbach D.J."/>
            <person name="Kuo A."/>
            <person name="Sato T.K."/>
            <person name="Potts K.M."/>
            <person name="Salamov A.A."/>
            <person name="LaButti K.M."/>
            <person name="Sun H."/>
            <person name="Clum A."/>
            <person name="Pangilinan J.L."/>
            <person name="Lindquist E.A."/>
            <person name="Lucas S."/>
            <person name="Lapidus A."/>
            <person name="Jin M."/>
            <person name="Gunawan C."/>
            <person name="Balan V."/>
            <person name="Dale B.E."/>
            <person name="Jeffries T.W."/>
            <person name="Zinkel R."/>
            <person name="Barry K.W."/>
            <person name="Grigoriev I.V."/>
            <person name="Gasch A.P."/>
        </authorList>
    </citation>
    <scope>NUCLEOTIDE SEQUENCE [LARGE SCALE GENOMIC DNA]</scope>
    <source>
        <strain evidence="11">ATCC 10573 / BCRC 21748 / CBS 615 / JCM 9827 / NBRC 10315 / NRRL Y-1498 / VKM Y-70</strain>
    </source>
</reference>
<dbReference type="GO" id="GO:0012505">
    <property type="term" value="C:endomembrane system"/>
    <property type="evidence" value="ECO:0007669"/>
    <property type="project" value="UniProtKB-SubCell"/>
</dbReference>
<dbReference type="PANTHER" id="PTHR44653">
    <property type="entry name" value="DNAJ HOMOLOG SUBFAMILY C MEMBER 1"/>
    <property type="match status" value="1"/>
</dbReference>
<dbReference type="Gene3D" id="1.10.287.110">
    <property type="entry name" value="DnaJ domain"/>
    <property type="match status" value="1"/>
</dbReference>
<gene>
    <name evidence="10" type="ORF">CANTEDRAFT_100980</name>
</gene>
<keyword evidence="11" id="KW-1185">Reference proteome</keyword>
<dbReference type="eggNOG" id="KOG0724">
    <property type="taxonomic scope" value="Eukaryota"/>
</dbReference>
<keyword evidence="4 7" id="KW-0472">Membrane</keyword>
<keyword evidence="2 8" id="KW-0732">Signal</keyword>
<dbReference type="Proteomes" id="UP000000707">
    <property type="component" value="Unassembled WGS sequence"/>
</dbReference>
<dbReference type="SMART" id="SM00271">
    <property type="entry name" value="DnaJ"/>
    <property type="match status" value="1"/>
</dbReference>
<evidence type="ECO:0000256" key="3">
    <source>
        <dbReference type="ARBA" id="ARBA00022989"/>
    </source>
</evidence>